<gene>
    <name evidence="1" type="ORF">HPB47_017813</name>
</gene>
<accession>A0AC60QQW4</accession>
<evidence type="ECO:0000313" key="1">
    <source>
        <dbReference type="EMBL" id="KAG0436679.1"/>
    </source>
</evidence>
<reference evidence="1 2" key="1">
    <citation type="journal article" date="2020" name="Cell">
        <title>Large-Scale Comparative Analyses of Tick Genomes Elucidate Their Genetic Diversity and Vector Capacities.</title>
        <authorList>
            <consortium name="Tick Genome and Microbiome Consortium (TIGMIC)"/>
            <person name="Jia N."/>
            <person name="Wang J."/>
            <person name="Shi W."/>
            <person name="Du L."/>
            <person name="Sun Y."/>
            <person name="Zhan W."/>
            <person name="Jiang J.F."/>
            <person name="Wang Q."/>
            <person name="Zhang B."/>
            <person name="Ji P."/>
            <person name="Bell-Sakyi L."/>
            <person name="Cui X.M."/>
            <person name="Yuan T.T."/>
            <person name="Jiang B.G."/>
            <person name="Yang W.F."/>
            <person name="Lam T.T."/>
            <person name="Chang Q.C."/>
            <person name="Ding S.J."/>
            <person name="Wang X.J."/>
            <person name="Zhu J.G."/>
            <person name="Ruan X.D."/>
            <person name="Zhao L."/>
            <person name="Wei J.T."/>
            <person name="Ye R.Z."/>
            <person name="Que T.C."/>
            <person name="Du C.H."/>
            <person name="Zhou Y.H."/>
            <person name="Cheng J.X."/>
            <person name="Dai P.F."/>
            <person name="Guo W.B."/>
            <person name="Han X.H."/>
            <person name="Huang E.J."/>
            <person name="Li L.F."/>
            <person name="Wei W."/>
            <person name="Gao Y.C."/>
            <person name="Liu J.Z."/>
            <person name="Shao H.Z."/>
            <person name="Wang X."/>
            <person name="Wang C.C."/>
            <person name="Yang T.C."/>
            <person name="Huo Q.B."/>
            <person name="Li W."/>
            <person name="Chen H.Y."/>
            <person name="Chen S.E."/>
            <person name="Zhou L.G."/>
            <person name="Ni X.B."/>
            <person name="Tian J.H."/>
            <person name="Sheng Y."/>
            <person name="Liu T."/>
            <person name="Pan Y.S."/>
            <person name="Xia L.Y."/>
            <person name="Li J."/>
            <person name="Zhao F."/>
            <person name="Cao W.C."/>
        </authorList>
    </citation>
    <scope>NUCLEOTIDE SEQUENCE [LARGE SCALE GENOMIC DNA]</scope>
    <source>
        <strain evidence="1">Iper-2018</strain>
    </source>
</reference>
<organism evidence="1 2">
    <name type="scientific">Ixodes persulcatus</name>
    <name type="common">Taiga tick</name>
    <dbReference type="NCBI Taxonomy" id="34615"/>
    <lineage>
        <taxon>Eukaryota</taxon>
        <taxon>Metazoa</taxon>
        <taxon>Ecdysozoa</taxon>
        <taxon>Arthropoda</taxon>
        <taxon>Chelicerata</taxon>
        <taxon>Arachnida</taxon>
        <taxon>Acari</taxon>
        <taxon>Parasitiformes</taxon>
        <taxon>Ixodida</taxon>
        <taxon>Ixodoidea</taxon>
        <taxon>Ixodidae</taxon>
        <taxon>Ixodinae</taxon>
        <taxon>Ixodes</taxon>
    </lineage>
</organism>
<dbReference type="EMBL" id="JABSTQ010006798">
    <property type="protein sequence ID" value="KAG0436679.1"/>
    <property type="molecule type" value="Genomic_DNA"/>
</dbReference>
<keyword evidence="2" id="KW-1185">Reference proteome</keyword>
<dbReference type="Proteomes" id="UP000805193">
    <property type="component" value="Unassembled WGS sequence"/>
</dbReference>
<proteinExistence type="predicted"/>
<sequence>MFPDIVSGNCVQESCPRSSISILRIWSRLRRGRVKNLQRPTKRKAESSPSTYGECAPLEELTDERCSTSTQTIGNDAKLATRYPTIVKRLRSQVAYQRSKCGSLAQQLVREQEKVKRFHEDKHCTAVKKIVNDAQNGDKKAVFLRHQIEVYGMERPSYSEEVIRECVIWRFISPKGYDHARTADLMTVPAECTLQRYVGPSPTSSGMTNAMRERLLLEASMLSNKQHMASLIVDEASIKPKCVYDRKADAVYGFKDKPVNSAARTSENRGGDPSLYSYREASQTIFFMNMMKQWFDVHDTMYKGSDHKRPISNEDDARLLWLEKEFTDYIKEVQEASLASGKGAFTEQTFHALLFTSRATVDATRFLLRRGVKYVSTKNFNSDPVETLFGRLRSMCGGNDVLDARSVTVALDNIVKGKALCSKQMEVEDADAEELALSVPQEVIADLENLKGQLCDPSPSVTYSGLVYVGGYIVKLVKGVDSSHARRTARLIADKFIRLLLVNYTKMAAEQQWSSSATPNLRRQAARRPNAKAVRGARGRSVESGRAVT</sequence>
<protein>
    <submittedName>
        <fullName evidence="1">Uncharacterized protein</fullName>
    </submittedName>
</protein>
<name>A0AC60QQW4_IXOPE</name>
<comment type="caution">
    <text evidence="1">The sequence shown here is derived from an EMBL/GenBank/DDBJ whole genome shotgun (WGS) entry which is preliminary data.</text>
</comment>
<evidence type="ECO:0000313" key="2">
    <source>
        <dbReference type="Proteomes" id="UP000805193"/>
    </source>
</evidence>